<keyword evidence="2" id="KW-1185">Reference proteome</keyword>
<evidence type="ECO:0000313" key="2">
    <source>
        <dbReference type="Proteomes" id="UP000326458"/>
    </source>
</evidence>
<protein>
    <submittedName>
        <fullName evidence="1">Uncharacterized protein</fullName>
    </submittedName>
</protein>
<dbReference type="Proteomes" id="UP000326458">
    <property type="component" value="Unassembled WGS sequence"/>
</dbReference>
<comment type="caution">
    <text evidence="1">The sequence shown here is derived from an EMBL/GenBank/DDBJ whole genome shotgun (WGS) entry which is preliminary data.</text>
</comment>
<evidence type="ECO:0000313" key="1">
    <source>
        <dbReference type="EMBL" id="KAB0342539.1"/>
    </source>
</evidence>
<dbReference type="EMBL" id="VCEA01000003">
    <property type="protein sequence ID" value="KAB0342539.1"/>
    <property type="molecule type" value="Genomic_DNA"/>
</dbReference>
<name>A0A5N3V0K6_MUNMU</name>
<organism evidence="1 2">
    <name type="scientific">Muntiacus muntjak</name>
    <name type="common">Barking deer</name>
    <name type="synonym">Indian muntjac</name>
    <dbReference type="NCBI Taxonomy" id="9888"/>
    <lineage>
        <taxon>Eukaryota</taxon>
        <taxon>Metazoa</taxon>
        <taxon>Chordata</taxon>
        <taxon>Craniata</taxon>
        <taxon>Vertebrata</taxon>
        <taxon>Euteleostomi</taxon>
        <taxon>Mammalia</taxon>
        <taxon>Eutheria</taxon>
        <taxon>Laurasiatheria</taxon>
        <taxon>Artiodactyla</taxon>
        <taxon>Ruminantia</taxon>
        <taxon>Pecora</taxon>
        <taxon>Cervidae</taxon>
        <taxon>Muntiacinae</taxon>
        <taxon>Muntiacus</taxon>
    </lineage>
</organism>
<gene>
    <name evidence="1" type="ORF">FD754_019465</name>
</gene>
<accession>A0A5N3V0K6</accession>
<sequence>MAAQGEPQVHLLPCLLLPRQKWSWTQPWQHSMSRFRGCSDNCSPG</sequence>
<proteinExistence type="predicted"/>
<reference evidence="1 2" key="1">
    <citation type="submission" date="2019-06" db="EMBL/GenBank/DDBJ databases">
        <title>Discovery of a novel chromosome fission-fusion reversal in muntjac.</title>
        <authorList>
            <person name="Mudd A.B."/>
            <person name="Bredeson J.V."/>
            <person name="Baum R."/>
            <person name="Hockemeyer D."/>
            <person name="Rokhsar D.S."/>
        </authorList>
    </citation>
    <scope>NUCLEOTIDE SEQUENCE [LARGE SCALE GENOMIC DNA]</scope>
    <source>
        <strain evidence="1">UTSW_UCB_Mm</strain>
        <tissue evidence="1">Fibroblast cell line</tissue>
    </source>
</reference>
<dbReference type="AlphaFoldDB" id="A0A5N3V0K6"/>